<organism evidence="2 3">
    <name type="scientific">Taxus chinensis</name>
    <name type="common">Chinese yew</name>
    <name type="synonym">Taxus wallichiana var. chinensis</name>
    <dbReference type="NCBI Taxonomy" id="29808"/>
    <lineage>
        <taxon>Eukaryota</taxon>
        <taxon>Viridiplantae</taxon>
        <taxon>Streptophyta</taxon>
        <taxon>Embryophyta</taxon>
        <taxon>Tracheophyta</taxon>
        <taxon>Spermatophyta</taxon>
        <taxon>Pinopsida</taxon>
        <taxon>Pinidae</taxon>
        <taxon>Conifers II</taxon>
        <taxon>Cupressales</taxon>
        <taxon>Taxaceae</taxon>
        <taxon>Taxus</taxon>
    </lineage>
</organism>
<feature type="region of interest" description="Disordered" evidence="1">
    <location>
        <begin position="1"/>
        <end position="25"/>
    </location>
</feature>
<dbReference type="AlphaFoldDB" id="A0AA38GWN2"/>
<evidence type="ECO:0000313" key="2">
    <source>
        <dbReference type="EMBL" id="KAH9328892.1"/>
    </source>
</evidence>
<protein>
    <submittedName>
        <fullName evidence="2">Uncharacterized protein</fullName>
    </submittedName>
</protein>
<accession>A0AA38GWN2</accession>
<comment type="caution">
    <text evidence="2">The sequence shown here is derived from an EMBL/GenBank/DDBJ whole genome shotgun (WGS) entry which is preliminary data.</text>
</comment>
<dbReference type="Proteomes" id="UP000824469">
    <property type="component" value="Unassembled WGS sequence"/>
</dbReference>
<feature type="non-terminal residue" evidence="2">
    <location>
        <position position="1"/>
    </location>
</feature>
<name>A0AA38GWN2_TAXCH</name>
<gene>
    <name evidence="2" type="ORF">KI387_001000</name>
</gene>
<evidence type="ECO:0000256" key="1">
    <source>
        <dbReference type="SAM" id="MobiDB-lite"/>
    </source>
</evidence>
<dbReference type="EMBL" id="JAHRHJ020000001">
    <property type="protein sequence ID" value="KAH9328892.1"/>
    <property type="molecule type" value="Genomic_DNA"/>
</dbReference>
<reference evidence="2 3" key="1">
    <citation type="journal article" date="2021" name="Nat. Plants">
        <title>The Taxus genome provides insights into paclitaxel biosynthesis.</title>
        <authorList>
            <person name="Xiong X."/>
            <person name="Gou J."/>
            <person name="Liao Q."/>
            <person name="Li Y."/>
            <person name="Zhou Q."/>
            <person name="Bi G."/>
            <person name="Li C."/>
            <person name="Du R."/>
            <person name="Wang X."/>
            <person name="Sun T."/>
            <person name="Guo L."/>
            <person name="Liang H."/>
            <person name="Lu P."/>
            <person name="Wu Y."/>
            <person name="Zhang Z."/>
            <person name="Ro D.K."/>
            <person name="Shang Y."/>
            <person name="Huang S."/>
            <person name="Yan J."/>
        </authorList>
    </citation>
    <scope>NUCLEOTIDE SEQUENCE [LARGE SCALE GENOMIC DNA]</scope>
    <source>
        <strain evidence="2">Ta-2019</strain>
    </source>
</reference>
<feature type="non-terminal residue" evidence="2">
    <location>
        <position position="89"/>
    </location>
</feature>
<sequence>SRPRVVISAAPKGVSPSSSAPRPRVSIRAVPRSQVPVSVEESVMKQLTQALVKMSLFDLIQSSPQHRQDLIDNLRHLAINSDEPQPFEL</sequence>
<evidence type="ECO:0000313" key="3">
    <source>
        <dbReference type="Proteomes" id="UP000824469"/>
    </source>
</evidence>
<proteinExistence type="predicted"/>
<keyword evidence="3" id="KW-1185">Reference proteome</keyword>
<feature type="compositionally biased region" description="Low complexity" evidence="1">
    <location>
        <begin position="14"/>
        <end position="25"/>
    </location>
</feature>